<evidence type="ECO:0000256" key="11">
    <source>
        <dbReference type="ARBA" id="ARBA00023170"/>
    </source>
</evidence>
<feature type="transmembrane region" description="Helical" evidence="14">
    <location>
        <begin position="345"/>
        <end position="364"/>
    </location>
</feature>
<feature type="disulfide bond" evidence="13">
    <location>
        <begin position="26"/>
        <end position="87"/>
    </location>
</feature>
<name>A0AAF3EW59_9BILA</name>
<keyword evidence="7 15" id="KW-0732">Signal</keyword>
<organism evidence="18 19">
    <name type="scientific">Mesorhabditis belari</name>
    <dbReference type="NCBI Taxonomy" id="2138241"/>
    <lineage>
        <taxon>Eukaryota</taxon>
        <taxon>Metazoa</taxon>
        <taxon>Ecdysozoa</taxon>
        <taxon>Nematoda</taxon>
        <taxon>Chromadorea</taxon>
        <taxon>Rhabditida</taxon>
        <taxon>Rhabditina</taxon>
        <taxon>Rhabditomorpha</taxon>
        <taxon>Rhabditoidea</taxon>
        <taxon>Rhabditidae</taxon>
        <taxon>Mesorhabditinae</taxon>
        <taxon>Mesorhabditis</taxon>
    </lineage>
</organism>
<dbReference type="Gene3D" id="1.20.1070.10">
    <property type="entry name" value="Rhodopsin 7-helix transmembrane proteins"/>
    <property type="match status" value="1"/>
</dbReference>
<evidence type="ECO:0000259" key="17">
    <source>
        <dbReference type="PROSITE" id="PS50261"/>
    </source>
</evidence>
<feature type="transmembrane region" description="Helical" evidence="14">
    <location>
        <begin position="299"/>
        <end position="325"/>
    </location>
</feature>
<comment type="subcellular location">
    <subcellularLocation>
        <location evidence="1">Cell membrane</location>
        <topology evidence="1">Multi-pass membrane protein</topology>
    </subcellularLocation>
</comment>
<keyword evidence="18" id="KW-1185">Reference proteome</keyword>
<dbReference type="GO" id="GO:0097402">
    <property type="term" value="P:neuroblast migration"/>
    <property type="evidence" value="ECO:0007669"/>
    <property type="project" value="UniProtKB-ARBA"/>
</dbReference>
<evidence type="ECO:0000256" key="4">
    <source>
        <dbReference type="ARBA" id="ARBA00022475"/>
    </source>
</evidence>
<dbReference type="PRINTS" id="PR00489">
    <property type="entry name" value="FRIZZLED"/>
</dbReference>
<dbReference type="AlphaFoldDB" id="A0AAF3EW59"/>
<keyword evidence="5" id="KW-0879">Wnt signaling pathway</keyword>
<dbReference type="Pfam" id="PF01534">
    <property type="entry name" value="Frizzled"/>
    <property type="match status" value="1"/>
</dbReference>
<evidence type="ECO:0000256" key="5">
    <source>
        <dbReference type="ARBA" id="ARBA00022687"/>
    </source>
</evidence>
<dbReference type="GO" id="GO:0042813">
    <property type="term" value="F:Wnt receptor activity"/>
    <property type="evidence" value="ECO:0007669"/>
    <property type="project" value="TreeGrafter"/>
</dbReference>
<protein>
    <submittedName>
        <fullName evidence="19">Uncharacterized protein</fullName>
    </submittedName>
</protein>
<evidence type="ECO:0000256" key="10">
    <source>
        <dbReference type="ARBA" id="ARBA00023157"/>
    </source>
</evidence>
<evidence type="ECO:0000256" key="13">
    <source>
        <dbReference type="PROSITE-ProRule" id="PRU00090"/>
    </source>
</evidence>
<feature type="transmembrane region" description="Helical" evidence="14">
    <location>
        <begin position="384"/>
        <end position="410"/>
    </location>
</feature>
<feature type="disulfide bond" evidence="13">
    <location>
        <begin position="102"/>
        <end position="126"/>
    </location>
</feature>
<keyword evidence="4" id="KW-1003">Cell membrane</keyword>
<dbReference type="SMART" id="SM00063">
    <property type="entry name" value="FRI"/>
    <property type="match status" value="1"/>
</dbReference>
<evidence type="ECO:0000256" key="14">
    <source>
        <dbReference type="SAM" id="Phobius"/>
    </source>
</evidence>
<dbReference type="GO" id="GO:0005886">
    <property type="term" value="C:plasma membrane"/>
    <property type="evidence" value="ECO:0007669"/>
    <property type="project" value="UniProtKB-SubCell"/>
</dbReference>
<dbReference type="Gene3D" id="1.10.2000.10">
    <property type="entry name" value="Frizzled cysteine-rich domain"/>
    <property type="match status" value="1"/>
</dbReference>
<sequence length="564" mass="63548">MPPRWATLVLMLFTIFWGNAEARQQCELITIPLCKGIGYNMTSYPNPYGHEKQEEAGLEVHQFYPLVEVGCYQHLKFFLCALYTPICQEGYDRPIPPCMELCLEAKKRCSPIMHKYGFRWPETLSCDGLPKMSDQFTSGNICAAPPDTPTKNHKQTINHPIASLEIVPDVGISIPEECVCRCSRPFEKAAQSSKVGDVSGCAYSCRAPTHSTLSNQSFVNSWIAVWSITCFSLSIFTVLTFLIETDRFQYPERPIFVLAFCQAMVAVGFLLRAFFGHEAVACDAWKVRGADDGGDSLCFIVFFLTYFFGMAASVWWVILSLTWLLAAGCKWSTEAIASYSIHFHLIAWGLPAIQTSLVLILSAVDGDPVSGICYVGNTNVQFLRIFVLTPLVVYFSMGVLFLAIGFFNLWRIRIEVQKHHHGLESASKVTQLMSKIGIFSVLYTVPALFLILVLFYEQRNRPQWEEAALCPCSNSKTDSAKATLLLSLIKSASMLVVGWTSGVWISSRKTLRSWRDFFCCSRGTHKYQQAEILYGKSECSTPHFYNSTLRQQNLFKQPMLPEKL</sequence>
<dbReference type="Proteomes" id="UP000887575">
    <property type="component" value="Unassembled WGS sequence"/>
</dbReference>
<keyword evidence="10 13" id="KW-1015">Disulfide bond</keyword>
<dbReference type="PROSITE" id="PS50038">
    <property type="entry name" value="FZ"/>
    <property type="match status" value="1"/>
</dbReference>
<evidence type="ECO:0000256" key="1">
    <source>
        <dbReference type="ARBA" id="ARBA00004651"/>
    </source>
</evidence>
<dbReference type="GO" id="GO:0017147">
    <property type="term" value="F:Wnt-protein binding"/>
    <property type="evidence" value="ECO:0007669"/>
    <property type="project" value="TreeGrafter"/>
</dbReference>
<dbReference type="FunFam" id="1.10.2000.10:FF:000016">
    <property type="entry name" value="Frizzled"/>
    <property type="match status" value="1"/>
</dbReference>
<keyword evidence="8 14" id="KW-1133">Transmembrane helix</keyword>
<reference evidence="19" key="1">
    <citation type="submission" date="2024-02" db="UniProtKB">
        <authorList>
            <consortium name="WormBaseParasite"/>
        </authorList>
    </citation>
    <scope>IDENTIFICATION</scope>
</reference>
<dbReference type="InterPro" id="IPR000539">
    <property type="entry name" value="Frizzled/Smoothened_7TM"/>
</dbReference>
<dbReference type="GO" id="GO:0060070">
    <property type="term" value="P:canonical Wnt signaling pathway"/>
    <property type="evidence" value="ECO:0007669"/>
    <property type="project" value="TreeGrafter"/>
</dbReference>
<dbReference type="PANTHER" id="PTHR11309:SF126">
    <property type="entry name" value="FRIZZLED-2"/>
    <property type="match status" value="1"/>
</dbReference>
<dbReference type="GO" id="GO:0035567">
    <property type="term" value="P:non-canonical Wnt signaling pathway"/>
    <property type="evidence" value="ECO:0007669"/>
    <property type="project" value="TreeGrafter"/>
</dbReference>
<evidence type="ECO:0000313" key="18">
    <source>
        <dbReference type="Proteomes" id="UP000887575"/>
    </source>
</evidence>
<dbReference type="CDD" id="cd15035">
    <property type="entry name" value="7tmF_FZD5_FZD8-like"/>
    <property type="match status" value="1"/>
</dbReference>
<evidence type="ECO:0000313" key="19">
    <source>
        <dbReference type="WBParaSite" id="MBELARI_LOCUS18433"/>
    </source>
</evidence>
<feature type="domain" description="FZ" evidence="16">
    <location>
        <begin position="21"/>
        <end position="145"/>
    </location>
</feature>
<dbReference type="GO" id="GO:0097475">
    <property type="term" value="P:motor neuron migration"/>
    <property type="evidence" value="ECO:0007669"/>
    <property type="project" value="UniProtKB-ARBA"/>
</dbReference>
<feature type="transmembrane region" description="Helical" evidence="14">
    <location>
        <begin position="484"/>
        <end position="505"/>
    </location>
</feature>
<keyword evidence="11" id="KW-0675">Receptor</keyword>
<dbReference type="WBParaSite" id="MBELARI_LOCUS18433">
    <property type="protein sequence ID" value="MBELARI_LOCUS18433"/>
    <property type="gene ID" value="MBELARI_LOCUS18433"/>
</dbReference>
<evidence type="ECO:0000256" key="2">
    <source>
        <dbReference type="ARBA" id="ARBA00008077"/>
    </source>
</evidence>
<proteinExistence type="inferred from homology"/>
<feature type="transmembrane region" description="Helical" evidence="14">
    <location>
        <begin position="255"/>
        <end position="275"/>
    </location>
</feature>
<evidence type="ECO:0000256" key="3">
    <source>
        <dbReference type="ARBA" id="ARBA00022473"/>
    </source>
</evidence>
<dbReference type="Pfam" id="PF01392">
    <property type="entry name" value="Fz"/>
    <property type="match status" value="1"/>
</dbReference>
<dbReference type="SUPFAM" id="SSF63501">
    <property type="entry name" value="Frizzled cysteine-rich domain"/>
    <property type="match status" value="1"/>
</dbReference>
<feature type="chain" id="PRO_5041946522" evidence="15">
    <location>
        <begin position="23"/>
        <end position="564"/>
    </location>
</feature>
<accession>A0AAF3EW59</accession>
<evidence type="ECO:0000256" key="15">
    <source>
        <dbReference type="SAM" id="SignalP"/>
    </source>
</evidence>
<feature type="disulfide bond" evidence="13">
    <location>
        <begin position="71"/>
        <end position="109"/>
    </location>
</feature>
<keyword evidence="12" id="KW-0325">Glycoprotein</keyword>
<feature type="disulfide bond" evidence="13">
    <location>
        <begin position="34"/>
        <end position="80"/>
    </location>
</feature>
<evidence type="ECO:0000256" key="6">
    <source>
        <dbReference type="ARBA" id="ARBA00022692"/>
    </source>
</evidence>
<keyword evidence="3" id="KW-0217">Developmental protein</keyword>
<dbReference type="InterPro" id="IPR015526">
    <property type="entry name" value="Frizzled/SFRP"/>
</dbReference>
<feature type="transmembrane region" description="Helical" evidence="14">
    <location>
        <begin position="436"/>
        <end position="456"/>
    </location>
</feature>
<keyword evidence="6 14" id="KW-0812">Transmembrane</keyword>
<dbReference type="SMART" id="SM01330">
    <property type="entry name" value="Frizzled"/>
    <property type="match status" value="1"/>
</dbReference>
<evidence type="ECO:0000256" key="12">
    <source>
        <dbReference type="ARBA" id="ARBA00023180"/>
    </source>
</evidence>
<evidence type="ECO:0000256" key="9">
    <source>
        <dbReference type="ARBA" id="ARBA00023136"/>
    </source>
</evidence>
<evidence type="ECO:0000256" key="7">
    <source>
        <dbReference type="ARBA" id="ARBA00022729"/>
    </source>
</evidence>
<dbReference type="PANTHER" id="PTHR11309">
    <property type="entry name" value="FRIZZLED"/>
    <property type="match status" value="1"/>
</dbReference>
<evidence type="ECO:0000256" key="8">
    <source>
        <dbReference type="ARBA" id="ARBA00022989"/>
    </source>
</evidence>
<dbReference type="InterPro" id="IPR020067">
    <property type="entry name" value="Frizzled_dom"/>
</dbReference>
<dbReference type="InterPro" id="IPR017981">
    <property type="entry name" value="GPCR_2-like_7TM"/>
</dbReference>
<comment type="similarity">
    <text evidence="2">Belongs to the G-protein coupled receptor Fz/Smo family.</text>
</comment>
<dbReference type="GO" id="GO:1905485">
    <property type="term" value="P:positive regulation of motor neuron migration"/>
    <property type="evidence" value="ECO:0007669"/>
    <property type="project" value="UniProtKB-ARBA"/>
</dbReference>
<dbReference type="PROSITE" id="PS50261">
    <property type="entry name" value="G_PROTEIN_RECEP_F2_4"/>
    <property type="match status" value="1"/>
</dbReference>
<dbReference type="GO" id="GO:1904937">
    <property type="term" value="P:sensory neuron migration"/>
    <property type="evidence" value="ECO:0007669"/>
    <property type="project" value="UniProtKB-ARBA"/>
</dbReference>
<keyword evidence="9 14" id="KW-0472">Membrane</keyword>
<dbReference type="InterPro" id="IPR036790">
    <property type="entry name" value="Frizzled_dom_sf"/>
</dbReference>
<feature type="transmembrane region" description="Helical" evidence="14">
    <location>
        <begin position="222"/>
        <end position="243"/>
    </location>
</feature>
<feature type="signal peptide" evidence="15">
    <location>
        <begin position="1"/>
        <end position="22"/>
    </location>
</feature>
<comment type="caution">
    <text evidence="13">Lacks conserved residue(s) required for the propagation of feature annotation.</text>
</comment>
<evidence type="ECO:0000259" key="16">
    <source>
        <dbReference type="PROSITE" id="PS50038"/>
    </source>
</evidence>
<feature type="domain" description="G-protein coupled receptors family 2 profile 2" evidence="17">
    <location>
        <begin position="216"/>
        <end position="513"/>
    </location>
</feature>